<feature type="domain" description="Mop" evidence="6">
    <location>
        <begin position="196"/>
        <end position="262"/>
    </location>
</feature>
<dbReference type="GO" id="GO:0015689">
    <property type="term" value="P:molybdate ion transport"/>
    <property type="evidence" value="ECO:0007669"/>
    <property type="project" value="UniProtKB-UniRule"/>
</dbReference>
<dbReference type="InterPro" id="IPR004606">
    <property type="entry name" value="Mop_domain"/>
</dbReference>
<evidence type="ECO:0000256" key="2">
    <source>
        <dbReference type="ARBA" id="ARBA00022448"/>
    </source>
</evidence>
<gene>
    <name evidence="7" type="ordered locus">Rvan_3481</name>
</gene>
<evidence type="ECO:0000256" key="1">
    <source>
        <dbReference type="ARBA" id="ARBA00008110"/>
    </source>
</evidence>
<dbReference type="RefSeq" id="WP_013421019.1">
    <property type="nucleotide sequence ID" value="NC_014664.1"/>
</dbReference>
<dbReference type="eggNOG" id="COG3585">
    <property type="taxonomic scope" value="Bacteria"/>
</dbReference>
<dbReference type="Gene3D" id="1.10.10.10">
    <property type="entry name" value="Winged helix-like DNA-binding domain superfamily/Winged helix DNA-binding domain"/>
    <property type="match status" value="1"/>
</dbReference>
<reference evidence="8" key="1">
    <citation type="journal article" date="2011" name="J. Bacteriol.">
        <title>Genome sequences of eight morphologically diverse alphaproteobacteria.</title>
        <authorList>
            <consortium name="US DOE Joint Genome Institute"/>
            <person name="Brown P.J."/>
            <person name="Kysela D.T."/>
            <person name="Buechlein A."/>
            <person name="Hemmerich C."/>
            <person name="Brun Y.V."/>
        </authorList>
    </citation>
    <scope>NUCLEOTIDE SEQUENCE [LARGE SCALE GENOMIC DNA]</scope>
    <source>
        <strain evidence="8">ATCC 17100 / ATH 3.1.1 / DSM 162 / LMG 4299</strain>
    </source>
</reference>
<protein>
    <submittedName>
        <fullName evidence="7">Transcriptional regulator, ModE family</fullName>
    </submittedName>
</protein>
<dbReference type="InterPro" id="IPR051815">
    <property type="entry name" value="Molybdate_resp_trans_reg"/>
</dbReference>
<dbReference type="OrthoDB" id="9800709at2"/>
<dbReference type="PANTHER" id="PTHR30432">
    <property type="entry name" value="TRANSCRIPTIONAL REGULATOR MODE"/>
    <property type="match status" value="1"/>
</dbReference>
<organism evidence="7 8">
    <name type="scientific">Rhodomicrobium vannielii (strain ATCC 17100 / DSM 162 / LMG 4299 / NCIMB 10020 / ATH 3.1.1)</name>
    <dbReference type="NCBI Taxonomy" id="648757"/>
    <lineage>
        <taxon>Bacteria</taxon>
        <taxon>Pseudomonadati</taxon>
        <taxon>Pseudomonadota</taxon>
        <taxon>Alphaproteobacteria</taxon>
        <taxon>Hyphomicrobiales</taxon>
        <taxon>Hyphomicrobiaceae</taxon>
        <taxon>Rhodomicrobium</taxon>
    </lineage>
</organism>
<evidence type="ECO:0000256" key="5">
    <source>
        <dbReference type="PIRNR" id="PIRNR005763"/>
    </source>
</evidence>
<dbReference type="InterPro" id="IPR016462">
    <property type="entry name" value="ModE"/>
</dbReference>
<dbReference type="eggNOG" id="COG2005">
    <property type="taxonomic scope" value="Bacteria"/>
</dbReference>
<proteinExistence type="inferred from homology"/>
<keyword evidence="2 5" id="KW-0813">Transport</keyword>
<dbReference type="PROSITE" id="PS51866">
    <property type="entry name" value="MOP"/>
    <property type="match status" value="2"/>
</dbReference>
<dbReference type="PIRSF" id="PIRSF005763">
    <property type="entry name" value="Txn_reg_ModE"/>
    <property type="match status" value="1"/>
</dbReference>
<evidence type="ECO:0000259" key="6">
    <source>
        <dbReference type="PROSITE" id="PS51866"/>
    </source>
</evidence>
<sequence>MAKRDVDVTLSFRQEGRLLLGRDRITLLEAVAEHGSISKAAEAVGTSYKTAWDAVNAINNLLPRPAVLTRAGGEGGGGAVVSPEGRRLIEAFRAIEEKLARLSAVIAQEGITDCQEALFWGLGVKISARNAFRCTVVQVKKAPVDADVILKISDRSELVVTVTNRSVTELGLKRGRTVMAFIKAPLVTLLPGDASSSTGRNVFPGTVLERTDGAVNAEILVDIGEGKTITAVIAKDIADSMALQSGVSVLTLFKPSHVILATD</sequence>
<dbReference type="KEGG" id="rva:Rvan_3481"/>
<dbReference type="InterPro" id="IPR036390">
    <property type="entry name" value="WH_DNA-bd_sf"/>
</dbReference>
<dbReference type="Gene3D" id="2.40.50.100">
    <property type="match status" value="2"/>
</dbReference>
<dbReference type="InterPro" id="IPR036388">
    <property type="entry name" value="WH-like_DNA-bd_sf"/>
</dbReference>
<feature type="domain" description="Mop" evidence="6">
    <location>
        <begin position="125"/>
        <end position="191"/>
    </location>
</feature>
<evidence type="ECO:0000313" key="7">
    <source>
        <dbReference type="EMBL" id="ADP72661.1"/>
    </source>
</evidence>
<dbReference type="SUPFAM" id="SSF50331">
    <property type="entry name" value="MOP-like"/>
    <property type="match status" value="2"/>
</dbReference>
<dbReference type="SUPFAM" id="SSF46785">
    <property type="entry name" value="Winged helix' DNA-binding domain"/>
    <property type="match status" value="1"/>
</dbReference>
<dbReference type="Pfam" id="PF03459">
    <property type="entry name" value="TOBE"/>
    <property type="match status" value="2"/>
</dbReference>
<keyword evidence="3 5" id="KW-0500">Molybdenum</keyword>
<evidence type="ECO:0000256" key="4">
    <source>
        <dbReference type="ARBA" id="ARBA00022737"/>
    </source>
</evidence>
<keyword evidence="8" id="KW-1185">Reference proteome</keyword>
<dbReference type="GO" id="GO:0030151">
    <property type="term" value="F:molybdenum ion binding"/>
    <property type="evidence" value="ECO:0007669"/>
    <property type="project" value="UniProtKB-UniRule"/>
</dbReference>
<dbReference type="STRING" id="648757.Rvan_3481"/>
<dbReference type="InterPro" id="IPR008995">
    <property type="entry name" value="Mo/tungstate-bd_C_term_dom"/>
</dbReference>
<accession>E3I412</accession>
<dbReference type="EMBL" id="CP002292">
    <property type="protein sequence ID" value="ADP72661.1"/>
    <property type="molecule type" value="Genomic_DNA"/>
</dbReference>
<keyword evidence="4" id="KW-0677">Repeat</keyword>
<dbReference type="Proteomes" id="UP000001399">
    <property type="component" value="Chromosome"/>
</dbReference>
<name>E3I412_RHOVT</name>
<dbReference type="AlphaFoldDB" id="E3I412"/>
<dbReference type="GO" id="GO:0003700">
    <property type="term" value="F:DNA-binding transcription factor activity"/>
    <property type="evidence" value="ECO:0007669"/>
    <property type="project" value="InterPro"/>
</dbReference>
<dbReference type="InterPro" id="IPR005116">
    <property type="entry name" value="Transp-assoc_OB_typ1"/>
</dbReference>
<evidence type="ECO:0000313" key="8">
    <source>
        <dbReference type="Proteomes" id="UP000001399"/>
    </source>
</evidence>
<evidence type="ECO:0000256" key="3">
    <source>
        <dbReference type="ARBA" id="ARBA00022505"/>
    </source>
</evidence>
<dbReference type="PANTHER" id="PTHR30432:SF1">
    <property type="entry name" value="DNA-BINDING TRANSCRIPTIONAL DUAL REGULATOR MODE"/>
    <property type="match status" value="1"/>
</dbReference>
<comment type="similarity">
    <text evidence="1 5">Belongs to the ModE family.</text>
</comment>
<dbReference type="HOGENOM" id="CLU_087839_1_0_5"/>
<dbReference type="InterPro" id="IPR000847">
    <property type="entry name" value="LysR_HTH_N"/>
</dbReference>
<dbReference type="Pfam" id="PF00126">
    <property type="entry name" value="HTH_1"/>
    <property type="match status" value="1"/>
</dbReference>
<dbReference type="NCBIfam" id="TIGR00638">
    <property type="entry name" value="Mop"/>
    <property type="match status" value="2"/>
</dbReference>